<keyword evidence="3" id="KW-0143">Chaperone</keyword>
<name>A0A154P921_DUFNO</name>
<keyword evidence="6" id="KW-1185">Reference proteome</keyword>
<dbReference type="PANTHER" id="PTHR21100:SF9">
    <property type="entry name" value="PREFOLDIN SUBUNIT 4"/>
    <property type="match status" value="1"/>
</dbReference>
<dbReference type="InterPro" id="IPR009053">
    <property type="entry name" value="Prefoldin"/>
</dbReference>
<dbReference type="Proteomes" id="UP000076502">
    <property type="component" value="Unassembled WGS sequence"/>
</dbReference>
<dbReference type="GO" id="GO:0006457">
    <property type="term" value="P:protein folding"/>
    <property type="evidence" value="ECO:0007669"/>
    <property type="project" value="InterPro"/>
</dbReference>
<protein>
    <submittedName>
        <fullName evidence="5">Prefoldin subunit 4</fullName>
    </submittedName>
</protein>
<dbReference type="GO" id="GO:0051082">
    <property type="term" value="F:unfolded protein binding"/>
    <property type="evidence" value="ECO:0007669"/>
    <property type="project" value="InterPro"/>
</dbReference>
<gene>
    <name evidence="5" type="ORF">WN55_09241</name>
</gene>
<evidence type="ECO:0000256" key="1">
    <source>
        <dbReference type="ARBA" id="ARBA00008045"/>
    </source>
</evidence>
<dbReference type="Gene3D" id="1.10.287.370">
    <property type="match status" value="1"/>
</dbReference>
<evidence type="ECO:0000256" key="4">
    <source>
        <dbReference type="SAM" id="Coils"/>
    </source>
</evidence>
<dbReference type="OrthoDB" id="10250441at2759"/>
<evidence type="ECO:0000256" key="2">
    <source>
        <dbReference type="ARBA" id="ARBA00011695"/>
    </source>
</evidence>
<sequence>MEDLKEELKVKQNELKNLEDACDEIILLDDDAKIPYYIGEVFIYEDLEKTQGYLDDIKEKKKKEISTLESKCGDLKNIISDLKTQLYAKFGTRINLDVDED</sequence>
<accession>A0A154P921</accession>
<dbReference type="Pfam" id="PF01920">
    <property type="entry name" value="Prefoldin_2"/>
    <property type="match status" value="1"/>
</dbReference>
<dbReference type="SUPFAM" id="SSF46579">
    <property type="entry name" value="Prefoldin"/>
    <property type="match status" value="1"/>
</dbReference>
<dbReference type="AlphaFoldDB" id="A0A154P921"/>
<evidence type="ECO:0000313" key="6">
    <source>
        <dbReference type="Proteomes" id="UP000076502"/>
    </source>
</evidence>
<keyword evidence="4" id="KW-0175">Coiled coil</keyword>
<dbReference type="EMBL" id="KQ434846">
    <property type="protein sequence ID" value="KZC08337.1"/>
    <property type="molecule type" value="Genomic_DNA"/>
</dbReference>
<organism evidence="5 6">
    <name type="scientific">Dufourea novaeangliae</name>
    <name type="common">Sweat bee</name>
    <dbReference type="NCBI Taxonomy" id="178035"/>
    <lineage>
        <taxon>Eukaryota</taxon>
        <taxon>Metazoa</taxon>
        <taxon>Ecdysozoa</taxon>
        <taxon>Arthropoda</taxon>
        <taxon>Hexapoda</taxon>
        <taxon>Insecta</taxon>
        <taxon>Pterygota</taxon>
        <taxon>Neoptera</taxon>
        <taxon>Endopterygota</taxon>
        <taxon>Hymenoptera</taxon>
        <taxon>Apocrita</taxon>
        <taxon>Aculeata</taxon>
        <taxon>Apoidea</taxon>
        <taxon>Anthophila</taxon>
        <taxon>Halictidae</taxon>
        <taxon>Rophitinae</taxon>
        <taxon>Dufourea</taxon>
    </lineage>
</organism>
<dbReference type="GO" id="GO:0005737">
    <property type="term" value="C:cytoplasm"/>
    <property type="evidence" value="ECO:0007669"/>
    <property type="project" value="TreeGrafter"/>
</dbReference>
<evidence type="ECO:0000313" key="5">
    <source>
        <dbReference type="EMBL" id="KZC08337.1"/>
    </source>
</evidence>
<dbReference type="InterPro" id="IPR002777">
    <property type="entry name" value="PFD_beta-like"/>
</dbReference>
<evidence type="ECO:0000256" key="3">
    <source>
        <dbReference type="ARBA" id="ARBA00023186"/>
    </source>
</evidence>
<reference evidence="5 6" key="1">
    <citation type="submission" date="2015-07" db="EMBL/GenBank/DDBJ databases">
        <title>The genome of Dufourea novaeangliae.</title>
        <authorList>
            <person name="Pan H."/>
            <person name="Kapheim K."/>
        </authorList>
    </citation>
    <scope>NUCLEOTIDE SEQUENCE [LARGE SCALE GENOMIC DNA]</scope>
    <source>
        <strain evidence="5">0120121106</strain>
        <tissue evidence="5">Whole body</tissue>
    </source>
</reference>
<dbReference type="STRING" id="178035.A0A154P921"/>
<comment type="similarity">
    <text evidence="1">Belongs to the prefoldin subunit beta family.</text>
</comment>
<dbReference type="InterPro" id="IPR016661">
    <property type="entry name" value="PFDN4"/>
</dbReference>
<comment type="subunit">
    <text evidence="2">Heterohexamer of two PFD-alpha type and four PFD-beta type subunits.</text>
</comment>
<dbReference type="PANTHER" id="PTHR21100">
    <property type="entry name" value="PREFOLDIN SUBUNIT 4"/>
    <property type="match status" value="1"/>
</dbReference>
<feature type="coiled-coil region" evidence="4">
    <location>
        <begin position="1"/>
        <end position="28"/>
    </location>
</feature>
<dbReference type="GO" id="GO:0016272">
    <property type="term" value="C:prefoldin complex"/>
    <property type="evidence" value="ECO:0007669"/>
    <property type="project" value="InterPro"/>
</dbReference>
<proteinExistence type="inferred from homology"/>